<protein>
    <submittedName>
        <fullName evidence="1">Uncharacterized protein</fullName>
    </submittedName>
</protein>
<reference evidence="1" key="1">
    <citation type="submission" date="2021-04" db="EMBL/GenBank/DDBJ databases">
        <authorList>
            <consortium name="Molecular Ecology Group"/>
        </authorList>
    </citation>
    <scope>NUCLEOTIDE SEQUENCE</scope>
</reference>
<evidence type="ECO:0000313" key="2">
    <source>
        <dbReference type="Proteomes" id="UP000678393"/>
    </source>
</evidence>
<dbReference type="AlphaFoldDB" id="A0A8S3ZN68"/>
<organism evidence="1 2">
    <name type="scientific">Candidula unifasciata</name>
    <dbReference type="NCBI Taxonomy" id="100452"/>
    <lineage>
        <taxon>Eukaryota</taxon>
        <taxon>Metazoa</taxon>
        <taxon>Spiralia</taxon>
        <taxon>Lophotrochozoa</taxon>
        <taxon>Mollusca</taxon>
        <taxon>Gastropoda</taxon>
        <taxon>Heterobranchia</taxon>
        <taxon>Euthyneura</taxon>
        <taxon>Panpulmonata</taxon>
        <taxon>Eupulmonata</taxon>
        <taxon>Stylommatophora</taxon>
        <taxon>Helicina</taxon>
        <taxon>Helicoidea</taxon>
        <taxon>Geomitridae</taxon>
        <taxon>Candidula</taxon>
    </lineage>
</organism>
<name>A0A8S3ZN68_9EUPU</name>
<feature type="non-terminal residue" evidence="1">
    <location>
        <position position="1"/>
    </location>
</feature>
<gene>
    <name evidence="1" type="ORF">CUNI_LOCUS16622</name>
</gene>
<comment type="caution">
    <text evidence="1">The sequence shown here is derived from an EMBL/GenBank/DDBJ whole genome shotgun (WGS) entry which is preliminary data.</text>
</comment>
<dbReference type="Proteomes" id="UP000678393">
    <property type="component" value="Unassembled WGS sequence"/>
</dbReference>
<keyword evidence="2" id="KW-1185">Reference proteome</keyword>
<dbReference type="EMBL" id="CAJHNH020004446">
    <property type="protein sequence ID" value="CAG5131064.1"/>
    <property type="molecule type" value="Genomic_DNA"/>
</dbReference>
<accession>A0A8S3ZN68</accession>
<sequence>MTFCMVAYVRIPSLTCEHANYLEFTCHLRKKKQCKRRCDSVMSFYKQHGFRWNDVYSDCLDKC</sequence>
<proteinExistence type="predicted"/>
<evidence type="ECO:0000313" key="1">
    <source>
        <dbReference type="EMBL" id="CAG5131064.1"/>
    </source>
</evidence>